<comment type="caution">
    <text evidence="3">The sequence shown here is derived from an EMBL/GenBank/DDBJ whole genome shotgun (WGS) entry which is preliminary data.</text>
</comment>
<reference evidence="3" key="1">
    <citation type="submission" date="2022-08" db="EMBL/GenBank/DDBJ databases">
        <title>A Global Phylogenomic Analysis of the Shiitake Genus Lentinula.</title>
        <authorList>
            <consortium name="DOE Joint Genome Institute"/>
            <person name="Sierra-Patev S."/>
            <person name="Min B."/>
            <person name="Naranjo-Ortiz M."/>
            <person name="Looney B."/>
            <person name="Konkel Z."/>
            <person name="Slot J.C."/>
            <person name="Sakamoto Y."/>
            <person name="Steenwyk J.L."/>
            <person name="Rokas A."/>
            <person name="Carro J."/>
            <person name="Camarero S."/>
            <person name="Ferreira P."/>
            <person name="Molpeceres G."/>
            <person name="Ruiz-Duenas F.J."/>
            <person name="Serrano A."/>
            <person name="Henrissat B."/>
            <person name="Drula E."/>
            <person name="Hughes K.W."/>
            <person name="Mata J.L."/>
            <person name="Ishikawa N.K."/>
            <person name="Vargas-Isla R."/>
            <person name="Ushijima S."/>
            <person name="Smith C.A."/>
            <person name="Ahrendt S."/>
            <person name="Andreopoulos W."/>
            <person name="He G."/>
            <person name="Labutti K."/>
            <person name="Lipzen A."/>
            <person name="Ng V."/>
            <person name="Riley R."/>
            <person name="Sandor L."/>
            <person name="Barry K."/>
            <person name="Martinez A.T."/>
            <person name="Xiao Y."/>
            <person name="Gibbons J.G."/>
            <person name="Terashima K."/>
            <person name="Grigoriev I.V."/>
            <person name="Hibbett D.S."/>
        </authorList>
    </citation>
    <scope>NUCLEOTIDE SEQUENCE</scope>
    <source>
        <strain evidence="3">RHP3577 ss4</strain>
    </source>
</reference>
<feature type="region of interest" description="Disordered" evidence="1">
    <location>
        <begin position="92"/>
        <end position="113"/>
    </location>
</feature>
<evidence type="ECO:0000313" key="3">
    <source>
        <dbReference type="EMBL" id="KAJ4474194.1"/>
    </source>
</evidence>
<keyword evidence="2" id="KW-1133">Transmembrane helix</keyword>
<gene>
    <name evidence="3" type="ORF">C8R41DRAFT_559247</name>
</gene>
<keyword evidence="4" id="KW-1185">Reference proteome</keyword>
<dbReference type="EMBL" id="JANVFT010000078">
    <property type="protein sequence ID" value="KAJ4474194.1"/>
    <property type="molecule type" value="Genomic_DNA"/>
</dbReference>
<feature type="compositionally biased region" description="Polar residues" evidence="1">
    <location>
        <begin position="103"/>
        <end position="113"/>
    </location>
</feature>
<keyword evidence="2" id="KW-0812">Transmembrane</keyword>
<accession>A0ABQ8VAI3</accession>
<proteinExistence type="predicted"/>
<feature type="transmembrane region" description="Helical" evidence="2">
    <location>
        <begin position="57"/>
        <end position="76"/>
    </location>
</feature>
<evidence type="ECO:0000256" key="2">
    <source>
        <dbReference type="SAM" id="Phobius"/>
    </source>
</evidence>
<protein>
    <submittedName>
        <fullName evidence="3">Uncharacterized protein</fullName>
    </submittedName>
</protein>
<dbReference type="Proteomes" id="UP001150217">
    <property type="component" value="Unassembled WGS sequence"/>
</dbReference>
<evidence type="ECO:0000256" key="1">
    <source>
        <dbReference type="SAM" id="MobiDB-lite"/>
    </source>
</evidence>
<evidence type="ECO:0000313" key="4">
    <source>
        <dbReference type="Proteomes" id="UP001150217"/>
    </source>
</evidence>
<feature type="transmembrane region" description="Helical" evidence="2">
    <location>
        <begin position="30"/>
        <end position="50"/>
    </location>
</feature>
<keyword evidence="2" id="KW-0472">Membrane</keyword>
<sequence>MYHPWHTYGTKSGALLPWFFDAVGKNDWRWFPLLVLLANSKYIPAILGYVPNARARGFNISTGFMLQILLTFFSLISQSIHHTWATTNLRRRPAPARQVPVPSTQLGTYANVK</sequence>
<name>A0ABQ8VAI3_9AGAR</name>
<organism evidence="3 4">
    <name type="scientific">Lentinula lateritia</name>
    <dbReference type="NCBI Taxonomy" id="40482"/>
    <lineage>
        <taxon>Eukaryota</taxon>
        <taxon>Fungi</taxon>
        <taxon>Dikarya</taxon>
        <taxon>Basidiomycota</taxon>
        <taxon>Agaricomycotina</taxon>
        <taxon>Agaricomycetes</taxon>
        <taxon>Agaricomycetidae</taxon>
        <taxon>Agaricales</taxon>
        <taxon>Marasmiineae</taxon>
        <taxon>Omphalotaceae</taxon>
        <taxon>Lentinula</taxon>
    </lineage>
</organism>